<dbReference type="GO" id="GO:0006508">
    <property type="term" value="P:proteolysis"/>
    <property type="evidence" value="ECO:0007669"/>
    <property type="project" value="InterPro"/>
</dbReference>
<feature type="signal peptide" evidence="1">
    <location>
        <begin position="1"/>
        <end position="34"/>
    </location>
</feature>
<proteinExistence type="predicted"/>
<dbReference type="EMBL" id="PKJC01000038">
    <property type="protein sequence ID" value="PKZ62916.1"/>
    <property type="molecule type" value="Genomic_DNA"/>
</dbReference>
<keyword evidence="1" id="KW-0732">Signal</keyword>
<comment type="caution">
    <text evidence="3">The sequence shown here is derived from an EMBL/GenBank/DDBJ whole genome shotgun (WGS) entry which is preliminary data.</text>
</comment>
<organism evidence="3 4">
    <name type="scientific">Gordonia terrae</name>
    <dbReference type="NCBI Taxonomy" id="2055"/>
    <lineage>
        <taxon>Bacteria</taxon>
        <taxon>Bacillati</taxon>
        <taxon>Actinomycetota</taxon>
        <taxon>Actinomycetes</taxon>
        <taxon>Mycobacteriales</taxon>
        <taxon>Gordoniaceae</taxon>
        <taxon>Gordonia</taxon>
    </lineage>
</organism>
<dbReference type="Gene3D" id="3.30.1380.10">
    <property type="match status" value="1"/>
</dbReference>
<sequence>MSFLDVLPSRVAIVCATVLGVLLVAALGAAPATAAPPTTGLDPVLATAYQQASNAARAQGIPLWITSGKRTHAEQRQMWRDAIATYGSPEAARRWVLPPEQSSHVHGRAIDVGPREGAAWLQRTGYRWGLCRTFANEWWHFEIATVPGLPCPAMWPDAAVRADRGGDPS</sequence>
<name>A0A2I1R199_9ACTN</name>
<dbReference type="GO" id="GO:0008233">
    <property type="term" value="F:peptidase activity"/>
    <property type="evidence" value="ECO:0007669"/>
    <property type="project" value="InterPro"/>
</dbReference>
<dbReference type="InterPro" id="IPR009045">
    <property type="entry name" value="Zn_M74/Hedgehog-like"/>
</dbReference>
<evidence type="ECO:0000313" key="4">
    <source>
        <dbReference type="Proteomes" id="UP000234662"/>
    </source>
</evidence>
<dbReference type="InterPro" id="IPR003709">
    <property type="entry name" value="VanY-like_core_dom"/>
</dbReference>
<feature type="domain" description="D-alanyl-D-alanine carboxypeptidase-like core" evidence="2">
    <location>
        <begin position="41"/>
        <end position="125"/>
    </location>
</feature>
<dbReference type="Pfam" id="PF02557">
    <property type="entry name" value="VanY"/>
    <property type="match status" value="1"/>
</dbReference>
<evidence type="ECO:0000259" key="2">
    <source>
        <dbReference type="Pfam" id="PF02557"/>
    </source>
</evidence>
<dbReference type="SUPFAM" id="SSF55166">
    <property type="entry name" value="Hedgehog/DD-peptidase"/>
    <property type="match status" value="1"/>
</dbReference>
<accession>A0A2I1R199</accession>
<feature type="chain" id="PRO_5014173793" evidence="1">
    <location>
        <begin position="35"/>
        <end position="169"/>
    </location>
</feature>
<dbReference type="AlphaFoldDB" id="A0A2I1R199"/>
<dbReference type="CDD" id="cd14846">
    <property type="entry name" value="Peptidase_M15_like"/>
    <property type="match status" value="1"/>
</dbReference>
<reference evidence="3 4" key="1">
    <citation type="submission" date="2017-12" db="EMBL/GenBank/DDBJ databases">
        <title>Phylogenetic diversity of female urinary microbiome.</title>
        <authorList>
            <person name="Thomas-White K."/>
            <person name="Wolfe A.J."/>
        </authorList>
    </citation>
    <scope>NUCLEOTIDE SEQUENCE [LARGE SCALE GENOMIC DNA]</scope>
    <source>
        <strain evidence="3 4">UMB0777</strain>
    </source>
</reference>
<evidence type="ECO:0000313" key="3">
    <source>
        <dbReference type="EMBL" id="PKZ62916.1"/>
    </source>
</evidence>
<dbReference type="Proteomes" id="UP000234662">
    <property type="component" value="Unassembled WGS sequence"/>
</dbReference>
<protein>
    <submittedName>
        <fullName evidence="3">Peptidase M15</fullName>
    </submittedName>
</protein>
<dbReference type="STRING" id="2055.BCM27_13180"/>
<evidence type="ECO:0000256" key="1">
    <source>
        <dbReference type="SAM" id="SignalP"/>
    </source>
</evidence>
<gene>
    <name evidence="3" type="ORF">CYJ73_24435</name>
</gene>
<dbReference type="RefSeq" id="WP_101822943.1">
    <property type="nucleotide sequence ID" value="NZ_PKJC01000038.1"/>
</dbReference>